<organism evidence="10 11">
    <name type="scientific">Youngiibacter multivorans</name>
    <dbReference type="NCBI Taxonomy" id="937251"/>
    <lineage>
        <taxon>Bacteria</taxon>
        <taxon>Bacillati</taxon>
        <taxon>Bacillota</taxon>
        <taxon>Clostridia</taxon>
        <taxon>Eubacteriales</taxon>
        <taxon>Clostridiaceae</taxon>
        <taxon>Youngiibacter</taxon>
    </lineage>
</organism>
<dbReference type="SUPFAM" id="SSF56784">
    <property type="entry name" value="HAD-like"/>
    <property type="match status" value="1"/>
</dbReference>
<name>A0ABS4FZW9_9CLOT</name>
<dbReference type="InterPro" id="IPR059000">
    <property type="entry name" value="ATPase_P-type_domA"/>
</dbReference>
<feature type="transmembrane region" description="Helical" evidence="8">
    <location>
        <begin position="245"/>
        <end position="264"/>
    </location>
</feature>
<feature type="transmembrane region" description="Helical" evidence="8">
    <location>
        <begin position="840"/>
        <end position="863"/>
    </location>
</feature>
<dbReference type="SFLD" id="SFLDF00027">
    <property type="entry name" value="p-type_atpase"/>
    <property type="match status" value="1"/>
</dbReference>
<evidence type="ECO:0000313" key="10">
    <source>
        <dbReference type="EMBL" id="MBP1917843.1"/>
    </source>
</evidence>
<dbReference type="PRINTS" id="PR00120">
    <property type="entry name" value="HATPASE"/>
</dbReference>
<keyword evidence="11" id="KW-1185">Reference proteome</keyword>
<evidence type="ECO:0000256" key="2">
    <source>
        <dbReference type="ARBA" id="ARBA00022692"/>
    </source>
</evidence>
<proteinExistence type="predicted"/>
<feature type="transmembrane region" description="Helical" evidence="8">
    <location>
        <begin position="270"/>
        <end position="296"/>
    </location>
</feature>
<keyword evidence="6 8" id="KW-1133">Transmembrane helix</keyword>
<evidence type="ECO:0000256" key="3">
    <source>
        <dbReference type="ARBA" id="ARBA00022741"/>
    </source>
</evidence>
<protein>
    <submittedName>
        <fullName evidence="10">Ca2+-transporting ATPase</fullName>
    </submittedName>
</protein>
<dbReference type="SUPFAM" id="SSF81660">
    <property type="entry name" value="Metal cation-transporting ATPase, ATP-binding domain N"/>
    <property type="match status" value="1"/>
</dbReference>
<dbReference type="RefSeq" id="WP_209458097.1">
    <property type="nucleotide sequence ID" value="NZ_JAGGKC010000002.1"/>
</dbReference>
<feature type="transmembrane region" description="Helical" evidence="8">
    <location>
        <begin position="767"/>
        <end position="786"/>
    </location>
</feature>
<evidence type="ECO:0000256" key="8">
    <source>
        <dbReference type="SAM" id="Phobius"/>
    </source>
</evidence>
<dbReference type="InterPro" id="IPR006068">
    <property type="entry name" value="ATPase_P-typ_cation-transptr_C"/>
</dbReference>
<dbReference type="Pfam" id="PF00690">
    <property type="entry name" value="Cation_ATPase_N"/>
    <property type="match status" value="1"/>
</dbReference>
<dbReference type="InterPro" id="IPR044492">
    <property type="entry name" value="P_typ_ATPase_HD_dom"/>
</dbReference>
<dbReference type="InterPro" id="IPR004014">
    <property type="entry name" value="ATPase_P-typ_cation-transptr_N"/>
</dbReference>
<feature type="transmembrane region" description="Helical" evidence="8">
    <location>
        <begin position="668"/>
        <end position="689"/>
    </location>
</feature>
<dbReference type="Pfam" id="PF00122">
    <property type="entry name" value="E1-E2_ATPase"/>
    <property type="match status" value="1"/>
</dbReference>
<dbReference type="Gene3D" id="3.40.1110.10">
    <property type="entry name" value="Calcium-transporting ATPase, cytoplasmic domain N"/>
    <property type="match status" value="1"/>
</dbReference>
<dbReference type="Gene3D" id="2.70.150.10">
    <property type="entry name" value="Calcium-transporting ATPase, cytoplasmic transduction domain A"/>
    <property type="match status" value="1"/>
</dbReference>
<reference evidence="10 11" key="1">
    <citation type="submission" date="2021-03" db="EMBL/GenBank/DDBJ databases">
        <title>Genomic Encyclopedia of Type Strains, Phase IV (KMG-IV): sequencing the most valuable type-strain genomes for metagenomic binning, comparative biology and taxonomic classification.</title>
        <authorList>
            <person name="Goeker M."/>
        </authorList>
    </citation>
    <scope>NUCLEOTIDE SEQUENCE [LARGE SCALE GENOMIC DNA]</scope>
    <source>
        <strain evidence="10 11">DSM 6139</strain>
    </source>
</reference>
<dbReference type="SUPFAM" id="SSF81665">
    <property type="entry name" value="Calcium ATPase, transmembrane domain M"/>
    <property type="match status" value="1"/>
</dbReference>
<dbReference type="NCBIfam" id="TIGR01494">
    <property type="entry name" value="ATPase_P-type"/>
    <property type="match status" value="2"/>
</dbReference>
<dbReference type="InterPro" id="IPR023299">
    <property type="entry name" value="ATPase_P-typ_cyto_dom_N"/>
</dbReference>
<evidence type="ECO:0000259" key="9">
    <source>
        <dbReference type="SMART" id="SM00831"/>
    </source>
</evidence>
<keyword evidence="4" id="KW-0067">ATP-binding</keyword>
<evidence type="ECO:0000256" key="7">
    <source>
        <dbReference type="ARBA" id="ARBA00023136"/>
    </source>
</evidence>
<dbReference type="InterPro" id="IPR023298">
    <property type="entry name" value="ATPase_P-typ_TM_dom_sf"/>
</dbReference>
<dbReference type="InterPro" id="IPR023214">
    <property type="entry name" value="HAD_sf"/>
</dbReference>
<dbReference type="InterPro" id="IPR001757">
    <property type="entry name" value="P_typ_ATPase"/>
</dbReference>
<dbReference type="InterPro" id="IPR008250">
    <property type="entry name" value="ATPase_P-typ_transduc_dom_A_sf"/>
</dbReference>
<evidence type="ECO:0000256" key="1">
    <source>
        <dbReference type="ARBA" id="ARBA00004141"/>
    </source>
</evidence>
<comment type="caution">
    <text evidence="10">The sequence shown here is derived from an EMBL/GenBank/DDBJ whole genome shotgun (WGS) entry which is preliminary data.</text>
</comment>
<dbReference type="Proteomes" id="UP001519271">
    <property type="component" value="Unassembled WGS sequence"/>
</dbReference>
<feature type="transmembrane region" description="Helical" evidence="8">
    <location>
        <begin position="80"/>
        <end position="99"/>
    </location>
</feature>
<dbReference type="SFLD" id="SFLDG00002">
    <property type="entry name" value="C1.7:_P-type_atpase_like"/>
    <property type="match status" value="1"/>
</dbReference>
<sequence>MKNYWNQTSEEVLDDLGVLGYGLSEEEASERRLKHGINALNEEEKDGLLKVFFSQFKDLLVIILIASAVLSAAFGKGESAVVIVMVLLLNAVLGTMQHVKAERSMDGLRKLSAPSVKAIRDRKMKVLPSREVVPGDILLLEAGDMVSADGRLIESMGLIVMESSLTGEAEGVLKTTESIDEVEVPIGDRLNMVHSGSFVVKGRGTMAVTATGMTTELGKIAGLLSGTGDKRTPLQKDLDDFSKKLASGIMILTTLILISDVLRGKPLMEALLFGVSLAVAAIPEALSTIVTVVLSIGTGRMAEEKAVIRDLHSVEVLGGVSVICTDKTGTLTQNKMTVTDTLVDGEIIEGKSLDVDDELTRDLIAAGLLCSDAVTRGNESFGDPTETALVDLGELYGMDEELARENHPRLSELPFDSDRKLMSTLVEYRGKNIMFMKGAPEVVLASATRMRKSNGIRLFDEATRQSLLEKVESLSLQGKRVLAFAEKAMDKDTLAEGDESDMTFLGLIALMDPPRPEVHEAIRTASDAGIRTVMITGDHKSTAAAIASKLGILREGDVVLEGRDLDHMTDEGLEYMVEKTSVYARVSPEHKIRIVKAWQDKGKVVAMTGDGVNDAPALKQADIGVAMGITGTEVAKDASSMVLSDDNFGTIVKAVASGRGIYENIRNAIRFLLSGNTSGILAVLMASLAGLPAPFMPVHLLFINLVTDSLPAIAIGMEKPQQGLMSKLPRDIDAHILDTGFIRSVAIDGTIMALAVMASYVTGLKTGNSNVAATMAFLTLGLSRLLHGISSRTAGSFLKSAGTRNHVLAGSVIMGFALFYIIFNVQVLRNIFEVASIPSGYSIFAVGMAFVSFLLVQVVRVAADGLSSGKAETELR</sequence>
<dbReference type="Pfam" id="PF00689">
    <property type="entry name" value="Cation_ATPase_C"/>
    <property type="match status" value="1"/>
</dbReference>
<keyword evidence="5" id="KW-1278">Translocase</keyword>
<dbReference type="PROSITE" id="PS00154">
    <property type="entry name" value="ATPASE_E1_E2"/>
    <property type="match status" value="1"/>
</dbReference>
<dbReference type="Pfam" id="PF13246">
    <property type="entry name" value="Cation_ATPase"/>
    <property type="match status" value="1"/>
</dbReference>
<evidence type="ECO:0000313" key="11">
    <source>
        <dbReference type="Proteomes" id="UP001519271"/>
    </source>
</evidence>
<gene>
    <name evidence="10" type="ORF">J2Z34_000314</name>
</gene>
<accession>A0ABS4FZW9</accession>
<feature type="transmembrane region" description="Helical" evidence="8">
    <location>
        <begin position="736"/>
        <end position="761"/>
    </location>
</feature>
<feature type="transmembrane region" description="Helical" evidence="8">
    <location>
        <begin position="807"/>
        <end position="828"/>
    </location>
</feature>
<dbReference type="PRINTS" id="PR00119">
    <property type="entry name" value="CATATPASE"/>
</dbReference>
<dbReference type="SFLD" id="SFLDS00003">
    <property type="entry name" value="Haloacid_Dehalogenase"/>
    <property type="match status" value="1"/>
</dbReference>
<dbReference type="EMBL" id="JAGGKC010000002">
    <property type="protein sequence ID" value="MBP1917843.1"/>
    <property type="molecule type" value="Genomic_DNA"/>
</dbReference>
<evidence type="ECO:0000256" key="4">
    <source>
        <dbReference type="ARBA" id="ARBA00022840"/>
    </source>
</evidence>
<dbReference type="InterPro" id="IPR036412">
    <property type="entry name" value="HAD-like_sf"/>
</dbReference>
<dbReference type="SUPFAM" id="SSF81653">
    <property type="entry name" value="Calcium ATPase, transduction domain A"/>
    <property type="match status" value="1"/>
</dbReference>
<keyword evidence="7 8" id="KW-0472">Membrane</keyword>
<comment type="subcellular location">
    <subcellularLocation>
        <location evidence="1">Membrane</location>
        <topology evidence="1">Multi-pass membrane protein</topology>
    </subcellularLocation>
</comment>
<dbReference type="PANTHER" id="PTHR42861">
    <property type="entry name" value="CALCIUM-TRANSPORTING ATPASE"/>
    <property type="match status" value="1"/>
</dbReference>
<dbReference type="InterPro" id="IPR018303">
    <property type="entry name" value="ATPase_P-typ_P_site"/>
</dbReference>
<keyword evidence="2 8" id="KW-0812">Transmembrane</keyword>
<feature type="domain" description="Cation-transporting P-type ATPase N-terminal" evidence="9">
    <location>
        <begin position="3"/>
        <end position="76"/>
    </location>
</feature>
<dbReference type="Gene3D" id="3.40.50.1000">
    <property type="entry name" value="HAD superfamily/HAD-like"/>
    <property type="match status" value="1"/>
</dbReference>
<dbReference type="Gene3D" id="1.20.1110.10">
    <property type="entry name" value="Calcium-transporting ATPase, transmembrane domain"/>
    <property type="match status" value="1"/>
</dbReference>
<keyword evidence="3" id="KW-0547">Nucleotide-binding</keyword>
<evidence type="ECO:0000256" key="5">
    <source>
        <dbReference type="ARBA" id="ARBA00022967"/>
    </source>
</evidence>
<evidence type="ECO:0000256" key="6">
    <source>
        <dbReference type="ARBA" id="ARBA00022989"/>
    </source>
</evidence>
<dbReference type="SMART" id="SM00831">
    <property type="entry name" value="Cation_ATPase_N"/>
    <property type="match status" value="1"/>
</dbReference>